<feature type="domain" description="PG-1098 ferredoxin-like" evidence="2">
    <location>
        <begin position="293"/>
        <end position="335"/>
    </location>
</feature>
<dbReference type="Pfam" id="PF22013">
    <property type="entry name" value="PG_1098_Fer"/>
    <property type="match status" value="1"/>
</dbReference>
<sequence length="409" mass="47440">MSDPLFRWNPHLVKPEVLDYLAKHQNSDPKQRAFRSSPFDEVTRIELQQQWEGRERIRKKLPSWYKNEQVLFPARLNLEQCSSEKTAGYKAALIQSKLKKQKTTLADITGGFGVDSFAFAKQGFQVHYCERQSDLAQLVAYNSMAFGLDDFHTYAQEAEAFFLQSKISFDLVYADPARRDEEQNRVFALEQTEPNLKSLLSFLPSRTPYLLLKTSPFLDIQQGLNALPNATEVHVVAIGKEVKELLWWVPLNEEKSPPQIICAHYTNDQWKETRFSYGDIAVAESIFGEPEGYLYLPNPSLMKSGAFDWISQEYGVKKIQKNSHLYSSHSRLDFPGKRFTILNTHSPTSKQLKKYKNQKWEVVCRNYPSRVEEIRQQFRIKAGGKSDYLFFTRDQQDQALLLEARLDQD</sequence>
<dbReference type="RefSeq" id="WP_105000923.1">
    <property type="nucleotide sequence ID" value="NZ_MQVX01000001.1"/>
</dbReference>
<feature type="domain" description="THUMP-like" evidence="1">
    <location>
        <begin position="336"/>
        <end position="400"/>
    </location>
</feature>
<proteinExistence type="predicted"/>
<evidence type="ECO:0000259" key="2">
    <source>
        <dbReference type="Pfam" id="PF22013"/>
    </source>
</evidence>
<evidence type="ECO:0000313" key="3">
    <source>
        <dbReference type="EMBL" id="PQJ15271.1"/>
    </source>
</evidence>
<dbReference type="SUPFAM" id="SSF53335">
    <property type="entry name" value="S-adenosyl-L-methionine-dependent methyltransferases"/>
    <property type="match status" value="1"/>
</dbReference>
<dbReference type="Proteomes" id="UP000239366">
    <property type="component" value="Unassembled WGS sequence"/>
</dbReference>
<evidence type="ECO:0000259" key="1">
    <source>
        <dbReference type="Pfam" id="PF18096"/>
    </source>
</evidence>
<reference evidence="4" key="1">
    <citation type="submission" date="2016-11" db="EMBL/GenBank/DDBJ databases">
        <title>Trade-off between light-utilization and light-protection in marine flavobacteria.</title>
        <authorList>
            <person name="Kumagai Y."/>
            <person name="Yoshizawa S."/>
            <person name="Kogure K."/>
        </authorList>
    </citation>
    <scope>NUCLEOTIDE SEQUENCE [LARGE SCALE GENOMIC DNA]</scope>
    <source>
        <strain evidence="4">SG-18</strain>
    </source>
</reference>
<dbReference type="AlphaFoldDB" id="A0A2S7T6Q9"/>
<dbReference type="InterPro" id="IPR041497">
    <property type="entry name" value="Thump-like"/>
</dbReference>
<dbReference type="Gene3D" id="1.10.10.1110">
    <property type="entry name" value="Methyltransferase PG1098, N-terminal domain"/>
    <property type="match status" value="1"/>
</dbReference>
<dbReference type="Pfam" id="PF18096">
    <property type="entry name" value="Thump_like"/>
    <property type="match status" value="1"/>
</dbReference>
<evidence type="ECO:0000313" key="4">
    <source>
        <dbReference type="Proteomes" id="UP000239366"/>
    </source>
</evidence>
<gene>
    <name evidence="3" type="ORF">BST99_05580</name>
</gene>
<dbReference type="Gene3D" id="3.40.50.150">
    <property type="entry name" value="Vaccinia Virus protein VP39"/>
    <property type="match status" value="1"/>
</dbReference>
<accession>A0A2S7T6Q9</accession>
<dbReference type="InterPro" id="IPR054168">
    <property type="entry name" value="PG_1098_Fer"/>
</dbReference>
<dbReference type="OrthoDB" id="1000417at2"/>
<dbReference type="EMBL" id="MQVX01000001">
    <property type="protein sequence ID" value="PQJ15271.1"/>
    <property type="molecule type" value="Genomic_DNA"/>
</dbReference>
<keyword evidence="4" id="KW-1185">Reference proteome</keyword>
<protein>
    <submittedName>
        <fullName evidence="3">Uncharacterized protein</fullName>
    </submittedName>
</protein>
<name>A0A2S7T6Q9_9FLAO</name>
<dbReference type="InterPro" id="IPR029063">
    <property type="entry name" value="SAM-dependent_MTases_sf"/>
</dbReference>
<comment type="caution">
    <text evidence="3">The sequence shown here is derived from an EMBL/GenBank/DDBJ whole genome shotgun (WGS) entry which is preliminary data.</text>
</comment>
<organism evidence="3 4">
    <name type="scientific">Aureicoccus marinus</name>
    <dbReference type="NCBI Taxonomy" id="754435"/>
    <lineage>
        <taxon>Bacteria</taxon>
        <taxon>Pseudomonadati</taxon>
        <taxon>Bacteroidota</taxon>
        <taxon>Flavobacteriia</taxon>
        <taxon>Flavobacteriales</taxon>
        <taxon>Flavobacteriaceae</taxon>
        <taxon>Aureicoccus</taxon>
    </lineage>
</organism>